<dbReference type="PANTHER" id="PTHR20914">
    <property type="entry name" value="LY6/PLAUR DOMAIN-CONTAINING PROTEIN 8"/>
    <property type="match status" value="1"/>
</dbReference>
<dbReference type="PANTHER" id="PTHR20914:SF26">
    <property type="entry name" value="PHOSPHOLIPASE A2 INHIBITOR CNF-LIKE"/>
    <property type="match status" value="1"/>
</dbReference>
<keyword evidence="3" id="KW-1003">Cell membrane</keyword>
<reference evidence="10" key="2">
    <citation type="submission" date="2025-09" db="UniProtKB">
        <authorList>
            <consortium name="Ensembl"/>
        </authorList>
    </citation>
    <scope>IDENTIFICATION</scope>
</reference>
<evidence type="ECO:0000256" key="3">
    <source>
        <dbReference type="ARBA" id="ARBA00022475"/>
    </source>
</evidence>
<dbReference type="Gene3D" id="2.10.60.10">
    <property type="entry name" value="CD59"/>
    <property type="match status" value="2"/>
</dbReference>
<evidence type="ECO:0000256" key="2">
    <source>
        <dbReference type="ARBA" id="ARBA00004613"/>
    </source>
</evidence>
<proteinExistence type="predicted"/>
<accession>A0A3Q2QH75</accession>
<evidence type="ECO:0000256" key="7">
    <source>
        <dbReference type="ARBA" id="ARBA00023180"/>
    </source>
</evidence>
<protein>
    <submittedName>
        <fullName evidence="10">Plasminogen activator, urokinase receptor</fullName>
    </submittedName>
</protein>
<keyword evidence="6" id="KW-0472">Membrane</keyword>
<dbReference type="AlphaFoldDB" id="A0A3Q2QH75"/>
<dbReference type="InterPro" id="IPR050918">
    <property type="entry name" value="CNF-like_PLA2_Inhibitor"/>
</dbReference>
<evidence type="ECO:0000259" key="9">
    <source>
        <dbReference type="SMART" id="SM00134"/>
    </source>
</evidence>
<dbReference type="SUPFAM" id="SSF57302">
    <property type="entry name" value="Snake toxin-like"/>
    <property type="match status" value="2"/>
</dbReference>
<dbReference type="SMART" id="SM00134">
    <property type="entry name" value="LU"/>
    <property type="match status" value="2"/>
</dbReference>
<evidence type="ECO:0000313" key="11">
    <source>
        <dbReference type="Proteomes" id="UP000265000"/>
    </source>
</evidence>
<feature type="signal peptide" evidence="8">
    <location>
        <begin position="1"/>
        <end position="18"/>
    </location>
</feature>
<comment type="subcellular location">
    <subcellularLocation>
        <location evidence="1">Cell membrane</location>
    </subcellularLocation>
    <subcellularLocation>
        <location evidence="2">Secreted</location>
    </subcellularLocation>
</comment>
<feature type="domain" description="UPAR/Ly6" evidence="9">
    <location>
        <begin position="19"/>
        <end position="112"/>
    </location>
</feature>
<dbReference type="OrthoDB" id="5945173at2759"/>
<dbReference type="Ensembl" id="ENSFHET00000001867.1">
    <property type="protein sequence ID" value="ENSFHEP00000026768.1"/>
    <property type="gene ID" value="ENSFHEG00000009807.1"/>
</dbReference>
<dbReference type="GeneID" id="105920032"/>
<evidence type="ECO:0000256" key="4">
    <source>
        <dbReference type="ARBA" id="ARBA00022525"/>
    </source>
</evidence>
<evidence type="ECO:0000313" key="10">
    <source>
        <dbReference type="Ensembl" id="ENSFHEP00000026768.1"/>
    </source>
</evidence>
<dbReference type="GeneTree" id="ENSGT00940000163304"/>
<keyword evidence="11" id="KW-1185">Reference proteome</keyword>
<dbReference type="Pfam" id="PF00021">
    <property type="entry name" value="UPAR_LY6"/>
    <property type="match status" value="1"/>
</dbReference>
<evidence type="ECO:0000256" key="1">
    <source>
        <dbReference type="ARBA" id="ARBA00004236"/>
    </source>
</evidence>
<sequence length="207" mass="22092">MHFVTLIVGIWLLPKANTLKCYECIPGTTGTCTDQAKECTSSDNRCAAMTLLTYTGDSKPREIKAKMCTQAEGCVKGSVNFGSDKTVTVTECCASDLCNTKHVSEPKSIPNGKKCYSCEGQQCTRTLNCEGDQDYCIETITNLGGEIQTLKGCASKMVCDENGSASFETFIGQRSSCCQGDYCNSASSASAGLPLLLMSLSCLVLLI</sequence>
<name>A0A3Q2QH75_FUNHE</name>
<keyword evidence="5 8" id="KW-0732">Signal</keyword>
<dbReference type="Proteomes" id="UP000265000">
    <property type="component" value="Unplaced"/>
</dbReference>
<evidence type="ECO:0000256" key="6">
    <source>
        <dbReference type="ARBA" id="ARBA00023136"/>
    </source>
</evidence>
<dbReference type="GO" id="GO:0005576">
    <property type="term" value="C:extracellular region"/>
    <property type="evidence" value="ECO:0007669"/>
    <property type="project" value="UniProtKB-SubCell"/>
</dbReference>
<evidence type="ECO:0000256" key="8">
    <source>
        <dbReference type="SAM" id="SignalP"/>
    </source>
</evidence>
<dbReference type="GO" id="GO:0005886">
    <property type="term" value="C:plasma membrane"/>
    <property type="evidence" value="ECO:0007669"/>
    <property type="project" value="UniProtKB-SubCell"/>
</dbReference>
<organism evidence="10 11">
    <name type="scientific">Fundulus heteroclitus</name>
    <name type="common">Killifish</name>
    <name type="synonym">Mummichog</name>
    <dbReference type="NCBI Taxonomy" id="8078"/>
    <lineage>
        <taxon>Eukaryota</taxon>
        <taxon>Metazoa</taxon>
        <taxon>Chordata</taxon>
        <taxon>Craniata</taxon>
        <taxon>Vertebrata</taxon>
        <taxon>Euteleostomi</taxon>
        <taxon>Actinopterygii</taxon>
        <taxon>Neopterygii</taxon>
        <taxon>Teleostei</taxon>
        <taxon>Neoteleostei</taxon>
        <taxon>Acanthomorphata</taxon>
        <taxon>Ovalentaria</taxon>
        <taxon>Atherinomorphae</taxon>
        <taxon>Cyprinodontiformes</taxon>
        <taxon>Fundulidae</taxon>
        <taxon>Fundulus</taxon>
    </lineage>
</organism>
<dbReference type="Pfam" id="PF00087">
    <property type="entry name" value="Toxin_TOLIP"/>
    <property type="match status" value="1"/>
</dbReference>
<feature type="domain" description="UPAR/Ly6" evidence="9">
    <location>
        <begin position="114"/>
        <end position="198"/>
    </location>
</feature>
<keyword evidence="7" id="KW-0325">Glycoprotein</keyword>
<reference evidence="10" key="1">
    <citation type="submission" date="2025-08" db="UniProtKB">
        <authorList>
            <consortium name="Ensembl"/>
        </authorList>
    </citation>
    <scope>IDENTIFICATION</scope>
</reference>
<feature type="chain" id="PRO_5018721722" evidence="8">
    <location>
        <begin position="19"/>
        <end position="207"/>
    </location>
</feature>
<evidence type="ECO:0000256" key="5">
    <source>
        <dbReference type="ARBA" id="ARBA00022729"/>
    </source>
</evidence>
<keyword evidence="4" id="KW-0964">Secreted</keyword>
<dbReference type="InterPro" id="IPR045860">
    <property type="entry name" value="Snake_toxin-like_sf"/>
</dbReference>
<dbReference type="InterPro" id="IPR035076">
    <property type="entry name" value="Toxin/TOLIP"/>
</dbReference>
<dbReference type="InterPro" id="IPR016054">
    <property type="entry name" value="LY6_UPA_recep-like"/>
</dbReference>